<reference evidence="2 3" key="1">
    <citation type="submission" date="2024-09" db="EMBL/GenBank/DDBJ databases">
        <authorList>
            <person name="Sun Q."/>
            <person name="Mori K."/>
        </authorList>
    </citation>
    <scope>NUCLEOTIDE SEQUENCE [LARGE SCALE GENOMIC DNA]</scope>
    <source>
        <strain evidence="2 3">NCAIM B.02529</strain>
    </source>
</reference>
<dbReference type="SMART" id="SM00754">
    <property type="entry name" value="CHRD"/>
    <property type="match status" value="1"/>
</dbReference>
<proteinExistence type="predicted"/>
<dbReference type="Proteomes" id="UP001589836">
    <property type="component" value="Unassembled WGS sequence"/>
</dbReference>
<sequence>MEKFIARLKGRNEVPPVDTNAFGVAKFIANRHCTKIKFFLEVNNIDNFVQAHIHAGNRDENGPVLAFLFGADVATLAEQNGISTKKGVVTGMITDEDIEKNDVGVKNVEDLLELMRKELTYVNVHTEQNVGGEIRGQIIPLGKRE</sequence>
<dbReference type="PROSITE" id="PS50933">
    <property type="entry name" value="CHRD"/>
    <property type="match status" value="1"/>
</dbReference>
<dbReference type="RefSeq" id="WP_377348852.1">
    <property type="nucleotide sequence ID" value="NZ_JBHLTP010000011.1"/>
</dbReference>
<comment type="caution">
    <text evidence="2">The sequence shown here is derived from an EMBL/GenBank/DDBJ whole genome shotgun (WGS) entry which is preliminary data.</text>
</comment>
<evidence type="ECO:0000313" key="2">
    <source>
        <dbReference type="EMBL" id="MFC0524661.1"/>
    </source>
</evidence>
<dbReference type="EMBL" id="JBHLTP010000011">
    <property type="protein sequence ID" value="MFC0524661.1"/>
    <property type="molecule type" value="Genomic_DNA"/>
</dbReference>
<protein>
    <submittedName>
        <fullName evidence="2">CHRD domain-containing protein</fullName>
    </submittedName>
</protein>
<name>A0ABV6LQH0_9BACI</name>
<evidence type="ECO:0000259" key="1">
    <source>
        <dbReference type="PROSITE" id="PS50933"/>
    </source>
</evidence>
<accession>A0ABV6LQH0</accession>
<gene>
    <name evidence="2" type="ORF">ACFFGV_13875</name>
</gene>
<organism evidence="2 3">
    <name type="scientific">Pontibacillus salicampi</name>
    <dbReference type="NCBI Taxonomy" id="1449801"/>
    <lineage>
        <taxon>Bacteria</taxon>
        <taxon>Bacillati</taxon>
        <taxon>Bacillota</taxon>
        <taxon>Bacilli</taxon>
        <taxon>Bacillales</taxon>
        <taxon>Bacillaceae</taxon>
        <taxon>Pontibacillus</taxon>
    </lineage>
</organism>
<dbReference type="InterPro" id="IPR010895">
    <property type="entry name" value="CHRD"/>
</dbReference>
<evidence type="ECO:0000313" key="3">
    <source>
        <dbReference type="Proteomes" id="UP001589836"/>
    </source>
</evidence>
<feature type="domain" description="CHRD" evidence="1">
    <location>
        <begin position="1"/>
        <end position="143"/>
    </location>
</feature>
<dbReference type="Pfam" id="PF07452">
    <property type="entry name" value="CHRD"/>
    <property type="match status" value="1"/>
</dbReference>
<keyword evidence="3" id="KW-1185">Reference proteome</keyword>